<evidence type="ECO:0000313" key="1">
    <source>
        <dbReference type="EnsemblMetazoa" id="ACHR014132-PA"/>
    </source>
</evidence>
<dbReference type="Proteomes" id="UP000075881">
    <property type="component" value="Unassembled WGS sequence"/>
</dbReference>
<proteinExistence type="predicted"/>
<protein>
    <submittedName>
        <fullName evidence="1">Uncharacterized protein</fullName>
    </submittedName>
</protein>
<sequence>MIVQTRTFKSKLRTSWNIFLALQSTNCRTDTRSKLI</sequence>
<organism evidence="1 2">
    <name type="scientific">Anopheles christyi</name>
    <dbReference type="NCBI Taxonomy" id="43041"/>
    <lineage>
        <taxon>Eukaryota</taxon>
        <taxon>Metazoa</taxon>
        <taxon>Ecdysozoa</taxon>
        <taxon>Arthropoda</taxon>
        <taxon>Hexapoda</taxon>
        <taxon>Insecta</taxon>
        <taxon>Pterygota</taxon>
        <taxon>Neoptera</taxon>
        <taxon>Endopterygota</taxon>
        <taxon>Diptera</taxon>
        <taxon>Nematocera</taxon>
        <taxon>Culicoidea</taxon>
        <taxon>Culicidae</taxon>
        <taxon>Anophelinae</taxon>
        <taxon>Anopheles</taxon>
    </lineage>
</organism>
<reference evidence="1" key="2">
    <citation type="submission" date="2020-05" db="UniProtKB">
        <authorList>
            <consortium name="EnsemblMetazoa"/>
        </authorList>
    </citation>
    <scope>IDENTIFICATION</scope>
    <source>
        <strain evidence="1">ACHKN1017</strain>
    </source>
</reference>
<evidence type="ECO:0000313" key="2">
    <source>
        <dbReference type="Proteomes" id="UP000075881"/>
    </source>
</evidence>
<name>A0A182KI33_9DIPT</name>
<dbReference type="AlphaFoldDB" id="A0A182KI33"/>
<reference evidence="2" key="1">
    <citation type="submission" date="2013-03" db="EMBL/GenBank/DDBJ databases">
        <title>The Genome Sequence of Anopheles christyi ACHKN1017.</title>
        <authorList>
            <consortium name="The Broad Institute Genomics Platform"/>
            <person name="Neafsey D.E."/>
            <person name="Besansky N."/>
            <person name="Walker B."/>
            <person name="Young S.K."/>
            <person name="Zeng Q."/>
            <person name="Gargeya S."/>
            <person name="Fitzgerald M."/>
            <person name="Haas B."/>
            <person name="Abouelleil A."/>
            <person name="Allen A.W."/>
            <person name="Alvarado L."/>
            <person name="Arachchi H.M."/>
            <person name="Berlin A.M."/>
            <person name="Chapman S.B."/>
            <person name="Gainer-Dewar J."/>
            <person name="Goldberg J."/>
            <person name="Griggs A."/>
            <person name="Gujja S."/>
            <person name="Hansen M."/>
            <person name="Howarth C."/>
            <person name="Imamovic A."/>
            <person name="Ireland A."/>
            <person name="Larimer J."/>
            <person name="McCowan C."/>
            <person name="Murphy C."/>
            <person name="Pearson M."/>
            <person name="Poon T.W."/>
            <person name="Priest M."/>
            <person name="Roberts A."/>
            <person name="Saif S."/>
            <person name="Shea T."/>
            <person name="Sisk P."/>
            <person name="Sykes S."/>
            <person name="Wortman J."/>
            <person name="Nusbaum C."/>
            <person name="Birren B."/>
        </authorList>
    </citation>
    <scope>NUCLEOTIDE SEQUENCE [LARGE SCALE GENOMIC DNA]</scope>
    <source>
        <strain evidence="2">ACHKN1017</strain>
    </source>
</reference>
<keyword evidence="2" id="KW-1185">Reference proteome</keyword>
<dbReference type="EnsemblMetazoa" id="ACHR014132-RA">
    <property type="protein sequence ID" value="ACHR014132-PA"/>
    <property type="gene ID" value="ACHR014132"/>
</dbReference>
<dbReference type="VEuPathDB" id="VectorBase:ACHR014132"/>
<accession>A0A182KI33</accession>